<evidence type="ECO:0000256" key="13">
    <source>
        <dbReference type="ARBA" id="ARBA00022989"/>
    </source>
</evidence>
<keyword evidence="7" id="KW-0813">Transport</keyword>
<evidence type="ECO:0000256" key="6">
    <source>
        <dbReference type="ARBA" id="ARBA00019425"/>
    </source>
</evidence>
<keyword evidence="13 17" id="KW-1133">Transmembrane helix</keyword>
<evidence type="ECO:0000256" key="3">
    <source>
        <dbReference type="ARBA" id="ARBA00004141"/>
    </source>
</evidence>
<evidence type="ECO:0000313" key="19">
    <source>
        <dbReference type="Proteomes" id="UP001595379"/>
    </source>
</evidence>
<comment type="function">
    <text evidence="2">Membrane-anchoring subunit of succinate dehydrogenase (SDH).</text>
</comment>
<feature type="region of interest" description="Disordered" evidence="16">
    <location>
        <begin position="1"/>
        <end position="20"/>
    </location>
</feature>
<evidence type="ECO:0000256" key="14">
    <source>
        <dbReference type="ARBA" id="ARBA00023004"/>
    </source>
</evidence>
<dbReference type="NCBIfam" id="TIGR02968">
    <property type="entry name" value="succ_dehyd_anc"/>
    <property type="match status" value="1"/>
</dbReference>
<evidence type="ECO:0000313" key="18">
    <source>
        <dbReference type="EMBL" id="MFC2925808.1"/>
    </source>
</evidence>
<evidence type="ECO:0000256" key="2">
    <source>
        <dbReference type="ARBA" id="ARBA00004050"/>
    </source>
</evidence>
<dbReference type="RefSeq" id="WP_343165736.1">
    <property type="nucleotide sequence ID" value="NZ_JBHRSV010000009.1"/>
</dbReference>
<proteinExistence type="predicted"/>
<protein>
    <recommendedName>
        <fullName evidence="6">Succinate dehydrogenase hydrophobic membrane anchor subunit</fullName>
    </recommendedName>
</protein>
<evidence type="ECO:0000256" key="17">
    <source>
        <dbReference type="SAM" id="Phobius"/>
    </source>
</evidence>
<dbReference type="SUPFAM" id="SSF81343">
    <property type="entry name" value="Fumarate reductase respiratory complex transmembrane subunits"/>
    <property type="match status" value="1"/>
</dbReference>
<comment type="cofactor">
    <cofactor evidence="1">
        <name>heme</name>
        <dbReference type="ChEBI" id="CHEBI:30413"/>
    </cofactor>
</comment>
<feature type="transmembrane region" description="Helical" evidence="17">
    <location>
        <begin position="99"/>
        <end position="121"/>
    </location>
</feature>
<comment type="subcellular location">
    <subcellularLocation>
        <location evidence="3">Membrane</location>
        <topology evidence="3">Multi-pass membrane protein</topology>
    </subcellularLocation>
</comment>
<evidence type="ECO:0000256" key="9">
    <source>
        <dbReference type="ARBA" id="ARBA00022617"/>
    </source>
</evidence>
<sequence>MSRMTTPRKRVRGSGAAGSGTGHFLQQRVSAIALFVLMPVFAVCFALSGAPDADATRAWLGSPFGALVTLLTMSAALYHGRLGVQVVIEDYIHRTTTKAALLIANTFLVAGLWLAGVYSLLTLAL</sequence>
<evidence type="ECO:0000256" key="8">
    <source>
        <dbReference type="ARBA" id="ARBA00022532"/>
    </source>
</evidence>
<keyword evidence="19" id="KW-1185">Reference proteome</keyword>
<dbReference type="InterPro" id="IPR034804">
    <property type="entry name" value="SQR/QFR_C/D"/>
</dbReference>
<evidence type="ECO:0000256" key="1">
    <source>
        <dbReference type="ARBA" id="ARBA00001971"/>
    </source>
</evidence>
<keyword evidence="8" id="KW-0816">Tricarboxylic acid cycle</keyword>
<keyword evidence="10 17" id="KW-0812">Transmembrane</keyword>
<dbReference type="InterPro" id="IPR014312">
    <property type="entry name" value="Succ_DH_anchor"/>
</dbReference>
<keyword evidence="14" id="KW-0408">Iron</keyword>
<evidence type="ECO:0000256" key="10">
    <source>
        <dbReference type="ARBA" id="ARBA00022692"/>
    </source>
</evidence>
<dbReference type="CDD" id="cd03495">
    <property type="entry name" value="SQR_TypeC_SdhD_like"/>
    <property type="match status" value="1"/>
</dbReference>
<evidence type="ECO:0000256" key="5">
    <source>
        <dbReference type="ARBA" id="ARBA00011558"/>
    </source>
</evidence>
<comment type="subunit">
    <text evidence="5">Part of an enzyme complex containing four subunits: a flavoprotein, an iron-sulfur protein, plus two membrane-anchoring proteins, SdhC and SdhD.</text>
</comment>
<feature type="transmembrane region" description="Helical" evidence="17">
    <location>
        <begin position="29"/>
        <end position="48"/>
    </location>
</feature>
<evidence type="ECO:0000256" key="11">
    <source>
        <dbReference type="ARBA" id="ARBA00022723"/>
    </source>
</evidence>
<evidence type="ECO:0000256" key="12">
    <source>
        <dbReference type="ARBA" id="ARBA00022982"/>
    </source>
</evidence>
<comment type="pathway">
    <text evidence="4">Carbohydrate metabolism; tricarboxylic acid cycle.</text>
</comment>
<evidence type="ECO:0000256" key="15">
    <source>
        <dbReference type="ARBA" id="ARBA00023136"/>
    </source>
</evidence>
<reference evidence="19" key="1">
    <citation type="journal article" date="2019" name="Int. J. Syst. Evol. Microbiol.">
        <title>The Global Catalogue of Microorganisms (GCM) 10K type strain sequencing project: providing services to taxonomists for standard genome sequencing and annotation.</title>
        <authorList>
            <consortium name="The Broad Institute Genomics Platform"/>
            <consortium name="The Broad Institute Genome Sequencing Center for Infectious Disease"/>
            <person name="Wu L."/>
            <person name="Ma J."/>
        </authorList>
    </citation>
    <scope>NUCLEOTIDE SEQUENCE [LARGE SCALE GENOMIC DNA]</scope>
    <source>
        <strain evidence="19">KCTC 52487</strain>
    </source>
</reference>
<feature type="transmembrane region" description="Helical" evidence="17">
    <location>
        <begin position="60"/>
        <end position="78"/>
    </location>
</feature>
<dbReference type="InterPro" id="IPR000701">
    <property type="entry name" value="SuccDH_FuR_B_TM-su"/>
</dbReference>
<keyword evidence="9" id="KW-0349">Heme</keyword>
<gene>
    <name evidence="18" type="primary">sdhD</name>
    <name evidence="18" type="ORF">ACFOOR_06790</name>
</gene>
<keyword evidence="15 17" id="KW-0472">Membrane</keyword>
<dbReference type="EMBL" id="JBHRSV010000009">
    <property type="protein sequence ID" value="MFC2925808.1"/>
    <property type="molecule type" value="Genomic_DNA"/>
</dbReference>
<dbReference type="Proteomes" id="UP001595379">
    <property type="component" value="Unassembled WGS sequence"/>
</dbReference>
<comment type="caution">
    <text evidence="18">The sequence shown here is derived from an EMBL/GenBank/DDBJ whole genome shotgun (WGS) entry which is preliminary data.</text>
</comment>
<keyword evidence="12" id="KW-0249">Electron transport</keyword>
<evidence type="ECO:0000256" key="4">
    <source>
        <dbReference type="ARBA" id="ARBA00005163"/>
    </source>
</evidence>
<organism evidence="18 19">
    <name type="scientific">Hyphobacterium vulgare</name>
    <dbReference type="NCBI Taxonomy" id="1736751"/>
    <lineage>
        <taxon>Bacteria</taxon>
        <taxon>Pseudomonadati</taxon>
        <taxon>Pseudomonadota</taxon>
        <taxon>Alphaproteobacteria</taxon>
        <taxon>Maricaulales</taxon>
        <taxon>Maricaulaceae</taxon>
        <taxon>Hyphobacterium</taxon>
    </lineage>
</organism>
<keyword evidence="11" id="KW-0479">Metal-binding</keyword>
<dbReference type="Pfam" id="PF01127">
    <property type="entry name" value="Sdh_cyt"/>
    <property type="match status" value="1"/>
</dbReference>
<name>A0ABV6ZWN3_9PROT</name>
<evidence type="ECO:0000256" key="7">
    <source>
        <dbReference type="ARBA" id="ARBA00022448"/>
    </source>
</evidence>
<evidence type="ECO:0000256" key="16">
    <source>
        <dbReference type="SAM" id="MobiDB-lite"/>
    </source>
</evidence>
<dbReference type="Gene3D" id="1.20.1300.10">
    <property type="entry name" value="Fumarate reductase/succinate dehydrogenase, transmembrane subunit"/>
    <property type="match status" value="1"/>
</dbReference>
<feature type="compositionally biased region" description="Basic residues" evidence="16">
    <location>
        <begin position="1"/>
        <end position="12"/>
    </location>
</feature>
<accession>A0ABV6ZWN3</accession>